<evidence type="ECO:0000256" key="3">
    <source>
        <dbReference type="ARBA" id="ARBA00022475"/>
    </source>
</evidence>
<comment type="similarity">
    <text evidence="2 8">Belongs to the peptidase A24 family.</text>
</comment>
<evidence type="ECO:0000259" key="12">
    <source>
        <dbReference type="Pfam" id="PF06750"/>
    </source>
</evidence>
<keyword evidence="9" id="KW-0489">Methyltransferase</keyword>
<dbReference type="EC" id="3.4.23.43" evidence="9"/>
<name>A0ABS5VA28_9MICO</name>
<dbReference type="PRINTS" id="PR00864">
    <property type="entry name" value="PREPILNPTASE"/>
</dbReference>
<keyword evidence="3" id="KW-1003">Cell membrane</keyword>
<evidence type="ECO:0000256" key="9">
    <source>
        <dbReference type="RuleBase" id="RU003794"/>
    </source>
</evidence>
<dbReference type="PANTHER" id="PTHR30487:SF0">
    <property type="entry name" value="PREPILIN LEADER PEPTIDASE_N-METHYLTRANSFERASE-RELATED"/>
    <property type="match status" value="1"/>
</dbReference>
<accession>A0ABS5VA28</accession>
<feature type="transmembrane region" description="Helical" evidence="10">
    <location>
        <begin position="259"/>
        <end position="277"/>
    </location>
</feature>
<feature type="transmembrane region" description="Helical" evidence="10">
    <location>
        <begin position="177"/>
        <end position="199"/>
    </location>
</feature>
<feature type="domain" description="Prepilin type IV endopeptidase peptidase" evidence="11">
    <location>
        <begin position="131"/>
        <end position="242"/>
    </location>
</feature>
<dbReference type="InterPro" id="IPR010627">
    <property type="entry name" value="Prepilin_pept_A24_N"/>
</dbReference>
<evidence type="ECO:0000313" key="13">
    <source>
        <dbReference type="EMBL" id="MBT1586333.1"/>
    </source>
</evidence>
<evidence type="ECO:0000256" key="8">
    <source>
        <dbReference type="RuleBase" id="RU003793"/>
    </source>
</evidence>
<feature type="transmembrane region" description="Helical" evidence="10">
    <location>
        <begin position="6"/>
        <end position="32"/>
    </location>
</feature>
<dbReference type="PANTHER" id="PTHR30487">
    <property type="entry name" value="TYPE 4 PREPILIN-LIKE PROTEINS LEADER PEPTIDE-PROCESSING ENZYME"/>
    <property type="match status" value="1"/>
</dbReference>
<dbReference type="Proteomes" id="UP001519641">
    <property type="component" value="Unassembled WGS sequence"/>
</dbReference>
<comment type="caution">
    <text evidence="13">The sequence shown here is derived from an EMBL/GenBank/DDBJ whole genome shotgun (WGS) entry which is preliminary data.</text>
</comment>
<keyword evidence="4" id="KW-0997">Cell inner membrane</keyword>
<keyword evidence="9" id="KW-0645">Protease</keyword>
<evidence type="ECO:0000256" key="6">
    <source>
        <dbReference type="ARBA" id="ARBA00022989"/>
    </source>
</evidence>
<feature type="transmembrane region" description="Helical" evidence="10">
    <location>
        <begin position="229"/>
        <end position="247"/>
    </location>
</feature>
<organism evidence="13 14">
    <name type="scientific">Curtobacterium aurantiacum</name>
    <dbReference type="NCBI Taxonomy" id="3236919"/>
    <lineage>
        <taxon>Bacteria</taxon>
        <taxon>Bacillati</taxon>
        <taxon>Actinomycetota</taxon>
        <taxon>Actinomycetes</taxon>
        <taxon>Micrococcales</taxon>
        <taxon>Microbacteriaceae</taxon>
        <taxon>Curtobacterium</taxon>
    </lineage>
</organism>
<evidence type="ECO:0000313" key="14">
    <source>
        <dbReference type="Proteomes" id="UP001519641"/>
    </source>
</evidence>
<keyword evidence="7 10" id="KW-0472">Membrane</keyword>
<evidence type="ECO:0000256" key="5">
    <source>
        <dbReference type="ARBA" id="ARBA00022692"/>
    </source>
</evidence>
<evidence type="ECO:0000256" key="4">
    <source>
        <dbReference type="ARBA" id="ARBA00022519"/>
    </source>
</evidence>
<comment type="catalytic activity">
    <reaction evidence="9">
        <text>Typically cleaves a -Gly-|-Phe- bond to release an N-terminal, basic peptide of 5-8 residues from type IV prepilin, and then N-methylates the new N-terminal amino group, the methyl donor being S-adenosyl-L-methionine.</text>
        <dbReference type="EC" id="3.4.23.43"/>
    </reaction>
</comment>
<feature type="transmembrane region" description="Helical" evidence="10">
    <location>
        <begin position="206"/>
        <end position="223"/>
    </location>
</feature>
<reference evidence="13 14" key="1">
    <citation type="submission" date="2021-05" db="EMBL/GenBank/DDBJ databases">
        <title>Whole genome sequence of Curtobacterium flaccumfaciens pv. flaccumfaciens strain CFBP 8819.</title>
        <authorList>
            <person name="Osdaghi E."/>
            <person name="Taghouti G."/>
            <person name="Portier P."/>
            <person name="Fazliarab A."/>
            <person name="Taghavi S.M."/>
            <person name="Briand M."/>
            <person name="Le-Saux M."/>
            <person name="Jacques M.-A."/>
        </authorList>
    </citation>
    <scope>NUCLEOTIDE SEQUENCE [LARGE SCALE GENOMIC DNA]</scope>
    <source>
        <strain evidence="13 14">CFBP 8819</strain>
    </source>
</reference>
<evidence type="ECO:0000256" key="10">
    <source>
        <dbReference type="SAM" id="Phobius"/>
    </source>
</evidence>
<comment type="function">
    <text evidence="9">Plays an essential role in type IV pili and type II pseudopili formation by proteolytically removing the leader sequence from substrate proteins and subsequently monomethylating the alpha-amino group of the newly exposed N-terminal phenylalanine.</text>
</comment>
<evidence type="ECO:0000256" key="1">
    <source>
        <dbReference type="ARBA" id="ARBA00004429"/>
    </source>
</evidence>
<dbReference type="Pfam" id="PF01478">
    <property type="entry name" value="Peptidase_A24"/>
    <property type="match status" value="1"/>
</dbReference>
<feature type="domain" description="Prepilin peptidase A24 N-terminal" evidence="12">
    <location>
        <begin position="19"/>
        <end position="100"/>
    </location>
</feature>
<dbReference type="EMBL" id="JAHEWS010000001">
    <property type="protein sequence ID" value="MBT1586333.1"/>
    <property type="molecule type" value="Genomic_DNA"/>
</dbReference>
<dbReference type="Gene3D" id="1.20.120.1220">
    <property type="match status" value="1"/>
</dbReference>
<comment type="subcellular location">
    <subcellularLocation>
        <location evidence="1">Cell inner membrane</location>
        <topology evidence="1">Multi-pass membrane protein</topology>
    </subcellularLocation>
    <subcellularLocation>
        <location evidence="9">Cell membrane</location>
        <topology evidence="9">Multi-pass membrane protein</topology>
    </subcellularLocation>
</comment>
<feature type="transmembrane region" description="Helical" evidence="10">
    <location>
        <begin position="89"/>
        <end position="107"/>
    </location>
</feature>
<keyword evidence="9" id="KW-0511">Multifunctional enzyme</keyword>
<dbReference type="InterPro" id="IPR014032">
    <property type="entry name" value="Peptidase_A24A_bac"/>
</dbReference>
<proteinExistence type="inferred from homology"/>
<evidence type="ECO:0000256" key="7">
    <source>
        <dbReference type="ARBA" id="ARBA00023136"/>
    </source>
</evidence>
<feature type="transmembrane region" description="Helical" evidence="10">
    <location>
        <begin position="119"/>
        <end position="141"/>
    </location>
</feature>
<keyword evidence="9" id="KW-0808">Transferase</keyword>
<dbReference type="InterPro" id="IPR000045">
    <property type="entry name" value="Prepilin_IV_endopep_pep"/>
</dbReference>
<keyword evidence="14" id="KW-1185">Reference proteome</keyword>
<evidence type="ECO:0000256" key="2">
    <source>
        <dbReference type="ARBA" id="ARBA00005801"/>
    </source>
</evidence>
<dbReference type="EC" id="2.1.1.-" evidence="9"/>
<sequence>MIVASFAAVAPLVTVVVGVLGLAIGSFLNVVVYRVPAGMSVVAPASSCPGCGHEIRGRDNVPVMSWLLLRARCRDCDAPISARYPLVEAATGLLFVAVTLFSVLAPWSPLAAPDGVRGVIHAAVLLVALLYLMAISVSLTLIDLDTHTLPNRIVLPAFVVLPVLLLAASAVSGDWAAALRGLIGLAALGGAYLALALAVPGGMGLGDVKLAGVLGLALAYLGWGPLAVGSFAAFLLGGTFAVVLLVVRRAGRRSGIPFGPWMLAGAWLGIAVGQPAWDGYLRLLGLA</sequence>
<feature type="transmembrane region" description="Helical" evidence="10">
    <location>
        <begin position="153"/>
        <end position="171"/>
    </location>
</feature>
<gene>
    <name evidence="13" type="ORF">KK097_00725</name>
</gene>
<evidence type="ECO:0000259" key="11">
    <source>
        <dbReference type="Pfam" id="PF01478"/>
    </source>
</evidence>
<protein>
    <recommendedName>
        <fullName evidence="9">Prepilin leader peptidase/N-methyltransferase</fullName>
        <ecNumber evidence="9">2.1.1.-</ecNumber>
        <ecNumber evidence="9">3.4.23.43</ecNumber>
    </recommendedName>
</protein>
<keyword evidence="9" id="KW-0378">Hydrolase</keyword>
<dbReference type="Pfam" id="PF06750">
    <property type="entry name" value="A24_N_bact"/>
    <property type="match status" value="1"/>
</dbReference>
<keyword evidence="6 10" id="KW-1133">Transmembrane helix</keyword>
<dbReference type="InterPro" id="IPR050882">
    <property type="entry name" value="Prepilin_peptidase/N-MTase"/>
</dbReference>
<keyword evidence="5 9" id="KW-0812">Transmembrane</keyword>